<evidence type="ECO:0000313" key="15">
    <source>
        <dbReference type="Proteomes" id="UP001329430"/>
    </source>
</evidence>
<evidence type="ECO:0000256" key="9">
    <source>
        <dbReference type="ARBA" id="ARBA00023242"/>
    </source>
</evidence>
<feature type="domain" description="C2H2-type" evidence="13">
    <location>
        <begin position="229"/>
        <end position="256"/>
    </location>
</feature>
<evidence type="ECO:0000256" key="1">
    <source>
        <dbReference type="ARBA" id="ARBA00004123"/>
    </source>
</evidence>
<feature type="domain" description="C2H2-type" evidence="13">
    <location>
        <begin position="201"/>
        <end position="228"/>
    </location>
</feature>
<comment type="subcellular location">
    <subcellularLocation>
        <location evidence="1">Nucleus</location>
    </subcellularLocation>
</comment>
<dbReference type="InterPro" id="IPR036236">
    <property type="entry name" value="Znf_C2H2_sf"/>
</dbReference>
<dbReference type="PROSITE" id="PS50157">
    <property type="entry name" value="ZINC_FINGER_C2H2_2"/>
    <property type="match status" value="8"/>
</dbReference>
<keyword evidence="7" id="KW-0862">Zinc</keyword>
<dbReference type="GO" id="GO:1990837">
    <property type="term" value="F:sequence-specific double-stranded DNA binding"/>
    <property type="evidence" value="ECO:0007669"/>
    <property type="project" value="UniProtKB-ARBA"/>
</dbReference>
<evidence type="ECO:0000256" key="8">
    <source>
        <dbReference type="ARBA" id="ARBA00023125"/>
    </source>
</evidence>
<protein>
    <recommendedName>
        <fullName evidence="10">Protein krueppel</fullName>
    </recommendedName>
</protein>
<keyword evidence="6 12" id="KW-0863">Zinc-finger</keyword>
<evidence type="ECO:0000256" key="6">
    <source>
        <dbReference type="ARBA" id="ARBA00022771"/>
    </source>
</evidence>
<comment type="function">
    <text evidence="11">Krueppel is a gap class segmentation protein.</text>
</comment>
<proteinExistence type="inferred from homology"/>
<dbReference type="PROSITE" id="PS00028">
    <property type="entry name" value="ZINC_FINGER_C2H2_1"/>
    <property type="match status" value="7"/>
</dbReference>
<dbReference type="Gene3D" id="3.30.160.60">
    <property type="entry name" value="Classic Zinc Finger"/>
    <property type="match status" value="7"/>
</dbReference>
<sequence length="403" mass="46596">MNYEECTDLKEFCKGLPLLILPSTLWNVHVDPHYHYAIILHVQMKSLFKLSIDRGILLTLNTVKKTIDTTFFIQNEVLSIPKLNNDIKVISDLSHIIYAMHNIKICPNADEQMKLSNCNKYIDLDSYDDYCTGCKVYTEEHTQPSSFSDLYCIESPAQNEALAIVDAAEQKNFYTCEKCKSNFFIETEFREHLESHMPKKFMCKICNKISAKESSHLKHLRTHSSEKQNLCNVCGKVFCQEYRMKEHLLSHSLVRPFECSTCHKSFRKSYNLKLHEKTHSGIRSYICSMCGKTYTTQSNLKTHIRSTHTKEKPHACTSCDMTFVHPRHLRLHMRKHTGEKPYTCTVCGKCFAKKIHLTTHVRIHTGEKPYKCSDCGKGFTTSGNLNSHKRINHKGIDINTLNK</sequence>
<evidence type="ECO:0000256" key="7">
    <source>
        <dbReference type="ARBA" id="ARBA00022833"/>
    </source>
</evidence>
<dbReference type="InterPro" id="IPR050331">
    <property type="entry name" value="Zinc_finger"/>
</dbReference>
<reference evidence="14 15" key="1">
    <citation type="journal article" date="2024" name="Insects">
        <title>An Improved Chromosome-Level Genome Assembly of the Firefly Pyrocoelia pectoralis.</title>
        <authorList>
            <person name="Fu X."/>
            <person name="Meyer-Rochow V.B."/>
            <person name="Ballantyne L."/>
            <person name="Zhu X."/>
        </authorList>
    </citation>
    <scope>NUCLEOTIDE SEQUENCE [LARGE SCALE GENOMIC DNA]</scope>
    <source>
        <strain evidence="14">XCY_ONT2</strain>
    </source>
</reference>
<evidence type="ECO:0000256" key="3">
    <source>
        <dbReference type="ARBA" id="ARBA00022492"/>
    </source>
</evidence>
<dbReference type="FunFam" id="3.30.160.60:FF:000303">
    <property type="entry name" value="Zinc finger protein 41"/>
    <property type="match status" value="1"/>
</dbReference>
<dbReference type="GO" id="GO:0010468">
    <property type="term" value="P:regulation of gene expression"/>
    <property type="evidence" value="ECO:0007669"/>
    <property type="project" value="TreeGrafter"/>
</dbReference>
<gene>
    <name evidence="14" type="ORF">RI129_000292</name>
</gene>
<accession>A0AAN7VSD3</accession>
<comment type="similarity">
    <text evidence="2">Belongs to the krueppel C2H2-type zinc-finger protein family.</text>
</comment>
<dbReference type="GO" id="GO:0035282">
    <property type="term" value="P:segmentation"/>
    <property type="evidence" value="ECO:0007669"/>
    <property type="project" value="UniProtKB-KW"/>
</dbReference>
<dbReference type="FunFam" id="3.30.160.60:FF:000557">
    <property type="entry name" value="zinc finger and SCAN domain-containing protein 29"/>
    <property type="match status" value="1"/>
</dbReference>
<dbReference type="SMART" id="SM00355">
    <property type="entry name" value="ZnF_C2H2"/>
    <property type="match status" value="8"/>
</dbReference>
<keyword evidence="8" id="KW-0238">DNA-binding</keyword>
<feature type="domain" description="C2H2-type" evidence="13">
    <location>
        <begin position="174"/>
        <end position="201"/>
    </location>
</feature>
<evidence type="ECO:0000313" key="14">
    <source>
        <dbReference type="EMBL" id="KAK5649263.1"/>
    </source>
</evidence>
<keyword evidence="15" id="KW-1185">Reference proteome</keyword>
<dbReference type="GO" id="GO:0008270">
    <property type="term" value="F:zinc ion binding"/>
    <property type="evidence" value="ECO:0007669"/>
    <property type="project" value="UniProtKB-KW"/>
</dbReference>
<evidence type="ECO:0000256" key="10">
    <source>
        <dbReference type="ARBA" id="ARBA00023843"/>
    </source>
</evidence>
<dbReference type="FunFam" id="3.30.160.60:FF:000534">
    <property type="entry name" value="zinc finger protein 674"/>
    <property type="match status" value="1"/>
</dbReference>
<dbReference type="Pfam" id="PF00096">
    <property type="entry name" value="zf-C2H2"/>
    <property type="match status" value="6"/>
</dbReference>
<dbReference type="PANTHER" id="PTHR16515">
    <property type="entry name" value="PR DOMAIN ZINC FINGER PROTEIN"/>
    <property type="match status" value="1"/>
</dbReference>
<dbReference type="AlphaFoldDB" id="A0AAN7VSD3"/>
<keyword evidence="3" id="KW-0217">Developmental protein</keyword>
<feature type="domain" description="C2H2-type" evidence="13">
    <location>
        <begin position="257"/>
        <end position="284"/>
    </location>
</feature>
<dbReference type="SUPFAM" id="SSF57667">
    <property type="entry name" value="beta-beta-alpha zinc fingers"/>
    <property type="match status" value="4"/>
</dbReference>
<keyword evidence="5" id="KW-0677">Repeat</keyword>
<evidence type="ECO:0000256" key="2">
    <source>
        <dbReference type="ARBA" id="ARBA00006991"/>
    </source>
</evidence>
<dbReference type="PANTHER" id="PTHR16515:SF49">
    <property type="entry name" value="GASTRULA ZINC FINGER PROTEIN XLCGF49.1-LIKE-RELATED"/>
    <property type="match status" value="1"/>
</dbReference>
<keyword evidence="9" id="KW-0539">Nucleus</keyword>
<feature type="domain" description="C2H2-type" evidence="13">
    <location>
        <begin position="370"/>
        <end position="398"/>
    </location>
</feature>
<evidence type="ECO:0000256" key="4">
    <source>
        <dbReference type="ARBA" id="ARBA00022723"/>
    </source>
</evidence>
<dbReference type="EMBL" id="JAVRBK010000001">
    <property type="protein sequence ID" value="KAK5649263.1"/>
    <property type="molecule type" value="Genomic_DNA"/>
</dbReference>
<feature type="domain" description="C2H2-type" evidence="13">
    <location>
        <begin position="342"/>
        <end position="369"/>
    </location>
</feature>
<evidence type="ECO:0000259" key="13">
    <source>
        <dbReference type="PROSITE" id="PS50157"/>
    </source>
</evidence>
<keyword evidence="4" id="KW-0479">Metal-binding</keyword>
<name>A0AAN7VSD3_9COLE</name>
<keyword evidence="3" id="KW-0302">Gap protein</keyword>
<dbReference type="Proteomes" id="UP001329430">
    <property type="component" value="Chromosome 1"/>
</dbReference>
<evidence type="ECO:0000256" key="12">
    <source>
        <dbReference type="PROSITE-ProRule" id="PRU00042"/>
    </source>
</evidence>
<dbReference type="FunFam" id="3.30.160.60:FF:000446">
    <property type="entry name" value="Zinc finger protein"/>
    <property type="match status" value="1"/>
</dbReference>
<dbReference type="InterPro" id="IPR013087">
    <property type="entry name" value="Znf_C2H2_type"/>
</dbReference>
<feature type="domain" description="C2H2-type" evidence="13">
    <location>
        <begin position="314"/>
        <end position="341"/>
    </location>
</feature>
<dbReference type="FunFam" id="3.30.160.60:FF:001954">
    <property type="entry name" value="Zinc finger protein 787"/>
    <property type="match status" value="1"/>
</dbReference>
<feature type="domain" description="C2H2-type" evidence="13">
    <location>
        <begin position="285"/>
        <end position="313"/>
    </location>
</feature>
<evidence type="ECO:0000256" key="5">
    <source>
        <dbReference type="ARBA" id="ARBA00022737"/>
    </source>
</evidence>
<dbReference type="GO" id="GO:0005634">
    <property type="term" value="C:nucleus"/>
    <property type="evidence" value="ECO:0007669"/>
    <property type="project" value="UniProtKB-SubCell"/>
</dbReference>
<evidence type="ECO:0000256" key="11">
    <source>
        <dbReference type="ARBA" id="ARBA00053345"/>
    </source>
</evidence>
<organism evidence="14 15">
    <name type="scientific">Pyrocoelia pectoralis</name>
    <dbReference type="NCBI Taxonomy" id="417401"/>
    <lineage>
        <taxon>Eukaryota</taxon>
        <taxon>Metazoa</taxon>
        <taxon>Ecdysozoa</taxon>
        <taxon>Arthropoda</taxon>
        <taxon>Hexapoda</taxon>
        <taxon>Insecta</taxon>
        <taxon>Pterygota</taxon>
        <taxon>Neoptera</taxon>
        <taxon>Endopterygota</taxon>
        <taxon>Coleoptera</taxon>
        <taxon>Polyphaga</taxon>
        <taxon>Elateriformia</taxon>
        <taxon>Elateroidea</taxon>
        <taxon>Lampyridae</taxon>
        <taxon>Lampyrinae</taxon>
        <taxon>Pyrocoelia</taxon>
    </lineage>
</organism>
<comment type="caution">
    <text evidence="14">The sequence shown here is derived from an EMBL/GenBank/DDBJ whole genome shotgun (WGS) entry which is preliminary data.</text>
</comment>